<feature type="domain" description="FAD dependent oxidoreductase" evidence="2">
    <location>
        <begin position="8"/>
        <end position="371"/>
    </location>
</feature>
<dbReference type="RefSeq" id="WP_187032196.1">
    <property type="nucleotide sequence ID" value="NZ_AP023420.1"/>
</dbReference>
<dbReference type="Proteomes" id="UP000679848">
    <property type="component" value="Chromosome"/>
</dbReference>
<keyword evidence="4" id="KW-1185">Reference proteome</keyword>
<dbReference type="KEGG" id="pfaa:MM59RIKEN_24150"/>
<protein>
    <submittedName>
        <fullName evidence="3">Glycine oxidase</fullName>
    </submittedName>
</protein>
<dbReference type="Gene3D" id="3.50.50.60">
    <property type="entry name" value="FAD/NAD(P)-binding domain"/>
    <property type="match status" value="1"/>
</dbReference>
<dbReference type="PANTHER" id="PTHR13847:SF287">
    <property type="entry name" value="FAD-DEPENDENT OXIDOREDUCTASE DOMAIN-CONTAINING PROTEIN 1"/>
    <property type="match status" value="1"/>
</dbReference>
<dbReference type="PROSITE" id="PS51354">
    <property type="entry name" value="GLUTAREDOXIN_2"/>
    <property type="match status" value="1"/>
</dbReference>
<dbReference type="PROSITE" id="PS51257">
    <property type="entry name" value="PROKAR_LIPOPROTEIN"/>
    <property type="match status" value="1"/>
</dbReference>
<dbReference type="EMBL" id="AP023420">
    <property type="protein sequence ID" value="BCK85096.1"/>
    <property type="molecule type" value="Genomic_DNA"/>
</dbReference>
<name>A0A810QGY3_9FIRM</name>
<dbReference type="InterPro" id="IPR006076">
    <property type="entry name" value="FAD-dep_OxRdtase"/>
</dbReference>
<evidence type="ECO:0000313" key="3">
    <source>
        <dbReference type="EMBL" id="BCK85096.1"/>
    </source>
</evidence>
<dbReference type="SUPFAM" id="SSF54373">
    <property type="entry name" value="FAD-linked reductases, C-terminal domain"/>
    <property type="match status" value="1"/>
</dbReference>
<gene>
    <name evidence="3" type="ORF">MM59RIKEN_24150</name>
</gene>
<accession>A0A810QGY3</accession>
<reference evidence="3" key="1">
    <citation type="submission" date="2020-09" db="EMBL/GenBank/DDBJ databases">
        <title>New species isolated from human feces.</title>
        <authorList>
            <person name="Kitahara M."/>
            <person name="Shigeno Y."/>
            <person name="Shime M."/>
            <person name="Matsumoto Y."/>
            <person name="Nakamura S."/>
            <person name="Motooka D."/>
            <person name="Fukuoka S."/>
            <person name="Nishikawa H."/>
            <person name="Benno Y."/>
        </authorList>
    </citation>
    <scope>NUCLEOTIDE SEQUENCE</scope>
    <source>
        <strain evidence="3">MM59</strain>
    </source>
</reference>
<evidence type="ECO:0000259" key="2">
    <source>
        <dbReference type="Pfam" id="PF01266"/>
    </source>
</evidence>
<sequence>MTTNKTYDVAVIGAGVIGTSCAYHLVKKGLSVALVDRNNVARGTSSHCDAVALIVDKQPGVDAAMGYASIQRFLELQNELDSDFELHQRGCLYACDTEQEMEVAAQYARDMQADGYNVNALSPKELLEHEPFLAKDLIGGLFSDIDLGLNPYKLCFAFVDTVLGKGLDLYTYTNVTGVRLDGEKRVQGVDTDKGFIPCGKVVNACGVWSPEIGRMAGLEIPVEPRKGVILVSAPSFKFCNQKVQEFGYMISKFSNHECKRDPELEKYEVSFVIEPTDANNVLIGSSRNFAGYDISTEMEIIHVIAKRAIRFYPILKDLNCIRTYAGLRPFLADHLPLITQVDEVPGYYIATGHEGDGISMAPTTGRLISELIAGEEPYLDLTPFSFNRYKRRA</sequence>
<organism evidence="3 4">
    <name type="scientific">Pusillibacter faecalis</name>
    <dbReference type="NCBI Taxonomy" id="2714358"/>
    <lineage>
        <taxon>Bacteria</taxon>
        <taxon>Bacillati</taxon>
        <taxon>Bacillota</taxon>
        <taxon>Clostridia</taxon>
        <taxon>Eubacteriales</taxon>
        <taxon>Oscillospiraceae</taxon>
        <taxon>Pusillibacter</taxon>
    </lineage>
</organism>
<dbReference type="Pfam" id="PF01266">
    <property type="entry name" value="DAO"/>
    <property type="match status" value="1"/>
</dbReference>
<dbReference type="SUPFAM" id="SSF51905">
    <property type="entry name" value="FAD/NAD(P)-binding domain"/>
    <property type="match status" value="1"/>
</dbReference>
<dbReference type="GO" id="GO:0016491">
    <property type="term" value="F:oxidoreductase activity"/>
    <property type="evidence" value="ECO:0007669"/>
    <property type="project" value="UniProtKB-KW"/>
</dbReference>
<dbReference type="PANTHER" id="PTHR13847">
    <property type="entry name" value="SARCOSINE DEHYDROGENASE-RELATED"/>
    <property type="match status" value="1"/>
</dbReference>
<evidence type="ECO:0000313" key="4">
    <source>
        <dbReference type="Proteomes" id="UP000679848"/>
    </source>
</evidence>
<dbReference type="AlphaFoldDB" id="A0A810QGY3"/>
<keyword evidence="1" id="KW-0560">Oxidoreductase</keyword>
<proteinExistence type="predicted"/>
<dbReference type="InterPro" id="IPR036188">
    <property type="entry name" value="FAD/NAD-bd_sf"/>
</dbReference>
<dbReference type="Gene3D" id="3.30.9.10">
    <property type="entry name" value="D-Amino Acid Oxidase, subunit A, domain 2"/>
    <property type="match status" value="1"/>
</dbReference>
<dbReference type="GO" id="GO:0005737">
    <property type="term" value="C:cytoplasm"/>
    <property type="evidence" value="ECO:0007669"/>
    <property type="project" value="TreeGrafter"/>
</dbReference>
<evidence type="ECO:0000256" key="1">
    <source>
        <dbReference type="ARBA" id="ARBA00023002"/>
    </source>
</evidence>